<dbReference type="EMBL" id="KK117378">
    <property type="protein sequence ID" value="KFM70323.1"/>
    <property type="molecule type" value="Genomic_DNA"/>
</dbReference>
<sequence length="412" mass="48005">MESLSLEKLCLSSIINNFSIFNFAYSTSEDVSLLRNLEFLQKLYSTYLIENLCETKKLKSEYVKFLVNKYLKEFNFKKFLSLTCWEELIERVVEIAKGLLKVTFAGRMFEKHPKKVQEIIELLGNVEHLCLYIPFEYDRIMEYITRCCPNLKELDLQDNDYISDKALRTLCRVEFPSLRGLRVLRLDNVKIREETIIFMLKNMPYLEVFNTPYLIRALYYFHKKDLAENKLHTVQKYSLTELAVHYAGPKQKEYLTIFTVLCPEIKKLHCTVDNKVSIDLCSKFLKLEELEMISIHNRNNSFKTLLRSSGVSPYQLNPMKLNTFLKIRGKNLTSLFIHGLAISTSLLIQSCQKLEKLNLSEIDFHYEKNACVPSLKYLKSLRISTDTDSSYIISSTAADSLSLILNSSPNIE</sequence>
<dbReference type="OrthoDB" id="6422937at2759"/>
<evidence type="ECO:0000313" key="2">
    <source>
        <dbReference type="Proteomes" id="UP000054359"/>
    </source>
</evidence>
<dbReference type="SUPFAM" id="SSF52047">
    <property type="entry name" value="RNI-like"/>
    <property type="match status" value="1"/>
</dbReference>
<dbReference type="InterPro" id="IPR001611">
    <property type="entry name" value="Leu-rich_rpt"/>
</dbReference>
<dbReference type="Proteomes" id="UP000054359">
    <property type="component" value="Unassembled WGS sequence"/>
</dbReference>
<organism evidence="1 2">
    <name type="scientific">Stegodyphus mimosarum</name>
    <name type="common">African social velvet spider</name>
    <dbReference type="NCBI Taxonomy" id="407821"/>
    <lineage>
        <taxon>Eukaryota</taxon>
        <taxon>Metazoa</taxon>
        <taxon>Ecdysozoa</taxon>
        <taxon>Arthropoda</taxon>
        <taxon>Chelicerata</taxon>
        <taxon>Arachnida</taxon>
        <taxon>Araneae</taxon>
        <taxon>Araneomorphae</taxon>
        <taxon>Entelegynae</taxon>
        <taxon>Eresoidea</taxon>
        <taxon>Eresidae</taxon>
        <taxon>Stegodyphus</taxon>
    </lineage>
</organism>
<dbReference type="InterPro" id="IPR032675">
    <property type="entry name" value="LRR_dom_sf"/>
</dbReference>
<reference evidence="1 2" key="1">
    <citation type="submission" date="2013-11" db="EMBL/GenBank/DDBJ databases">
        <title>Genome sequencing of Stegodyphus mimosarum.</title>
        <authorList>
            <person name="Bechsgaard J."/>
        </authorList>
    </citation>
    <scope>NUCLEOTIDE SEQUENCE [LARGE SCALE GENOMIC DNA]</scope>
</reference>
<protein>
    <submittedName>
        <fullName evidence="1">Uncharacterized protein</fullName>
    </submittedName>
</protein>
<dbReference type="Pfam" id="PF13516">
    <property type="entry name" value="LRR_6"/>
    <property type="match status" value="1"/>
</dbReference>
<dbReference type="AlphaFoldDB" id="A0A087TYY4"/>
<feature type="non-terminal residue" evidence="1">
    <location>
        <position position="412"/>
    </location>
</feature>
<name>A0A087TYY4_STEMI</name>
<evidence type="ECO:0000313" key="1">
    <source>
        <dbReference type="EMBL" id="KFM70323.1"/>
    </source>
</evidence>
<proteinExistence type="predicted"/>
<accession>A0A087TYY4</accession>
<gene>
    <name evidence="1" type="ORF">X975_10754</name>
</gene>
<keyword evidence="2" id="KW-1185">Reference proteome</keyword>
<dbReference type="Gene3D" id="3.80.10.10">
    <property type="entry name" value="Ribonuclease Inhibitor"/>
    <property type="match status" value="1"/>
</dbReference>